<dbReference type="GO" id="GO:0008270">
    <property type="term" value="F:zinc ion binding"/>
    <property type="evidence" value="ECO:0007669"/>
    <property type="project" value="UniProtKB-KW"/>
</dbReference>
<sequence>MRLKPEAVDAADDCLEIAVYRDLPARRLLLEAYKDPAAPPSALLASALHALGPDQPLGMQKEDEGPPVVFECEGCGLRFSDCAAAVTHERLCLKAAHPPNEILDQCENSQAPKANKDEEDALEWLLQTAAAACDLPSHQQEQQQQQQEGGSSSTGLPGGGDSRQVSHSSVAHKLLSLEGPQGCAGRRLGRQFYQRLSLGSSVSWDRGSRFFPKRGEAAADAAERALSYACSSRTSSGTASRYTEADWNDAQDVVRLSASLGVEPGLSSVACETNRKPKDNVFLLPFVLGVTVEEVKVEAKTVTINAPPGLLH</sequence>
<keyword evidence="1" id="KW-0862">Zinc</keyword>
<feature type="region of interest" description="Disordered" evidence="2">
    <location>
        <begin position="135"/>
        <end position="168"/>
    </location>
</feature>
<keyword evidence="1" id="KW-0479">Metal-binding</keyword>
<evidence type="ECO:0000313" key="4">
    <source>
        <dbReference type="EMBL" id="CDJ53959.1"/>
    </source>
</evidence>
<evidence type="ECO:0000256" key="2">
    <source>
        <dbReference type="SAM" id="MobiDB-lite"/>
    </source>
</evidence>
<reference evidence="4" key="2">
    <citation type="submission" date="2013-10" db="EMBL/GenBank/DDBJ databases">
        <authorList>
            <person name="Aslett M."/>
        </authorList>
    </citation>
    <scope>NUCLEOTIDE SEQUENCE [LARGE SCALE GENOMIC DNA]</scope>
    <source>
        <strain evidence="4">Houghton</strain>
    </source>
</reference>
<evidence type="ECO:0000259" key="3">
    <source>
        <dbReference type="PROSITE" id="PS50157"/>
    </source>
</evidence>
<organism evidence="4 5">
    <name type="scientific">Eimeria brunetti</name>
    <dbReference type="NCBI Taxonomy" id="51314"/>
    <lineage>
        <taxon>Eukaryota</taxon>
        <taxon>Sar</taxon>
        <taxon>Alveolata</taxon>
        <taxon>Apicomplexa</taxon>
        <taxon>Conoidasida</taxon>
        <taxon>Coccidia</taxon>
        <taxon>Eucoccidiorida</taxon>
        <taxon>Eimeriorina</taxon>
        <taxon>Eimeriidae</taxon>
        <taxon>Eimeria</taxon>
    </lineage>
</organism>
<keyword evidence="5" id="KW-1185">Reference proteome</keyword>
<dbReference type="PROSITE" id="PS50157">
    <property type="entry name" value="ZINC_FINGER_C2H2_2"/>
    <property type="match status" value="1"/>
</dbReference>
<accession>U6LZG4</accession>
<feature type="compositionally biased region" description="Low complexity" evidence="2">
    <location>
        <begin position="139"/>
        <end position="155"/>
    </location>
</feature>
<dbReference type="EMBL" id="HG713455">
    <property type="protein sequence ID" value="CDJ53959.1"/>
    <property type="molecule type" value="Genomic_DNA"/>
</dbReference>
<dbReference type="VEuPathDB" id="ToxoDB:EBH_0009250"/>
<feature type="domain" description="C2H2-type" evidence="3">
    <location>
        <begin position="70"/>
        <end position="99"/>
    </location>
</feature>
<dbReference type="Proteomes" id="UP000030750">
    <property type="component" value="Unassembled WGS sequence"/>
</dbReference>
<name>U6LZG4_9EIME</name>
<dbReference type="InterPro" id="IPR013087">
    <property type="entry name" value="Znf_C2H2_type"/>
</dbReference>
<proteinExistence type="predicted"/>
<dbReference type="OrthoDB" id="532420at2759"/>
<dbReference type="AlphaFoldDB" id="U6LZG4"/>
<evidence type="ECO:0000256" key="1">
    <source>
        <dbReference type="PROSITE-ProRule" id="PRU00042"/>
    </source>
</evidence>
<gene>
    <name evidence="4" type="ORF">EBH_0009250</name>
</gene>
<protein>
    <submittedName>
        <fullName evidence="4">16S rRNA processing protein RimM, putative</fullName>
    </submittedName>
</protein>
<reference evidence="4" key="1">
    <citation type="submission" date="2013-10" db="EMBL/GenBank/DDBJ databases">
        <title>Genomic analysis of the causative agents of coccidiosis in chickens.</title>
        <authorList>
            <person name="Reid A.J."/>
            <person name="Blake D."/>
            <person name="Billington K."/>
            <person name="Browne H."/>
            <person name="Dunn M."/>
            <person name="Hung S."/>
            <person name="Kawahara F."/>
            <person name="Miranda-Saavedra D."/>
            <person name="Mourier T."/>
            <person name="Nagra H."/>
            <person name="Otto T.D."/>
            <person name="Rawlings N."/>
            <person name="Sanchez A."/>
            <person name="Sanders M."/>
            <person name="Subramaniam C."/>
            <person name="Tay Y."/>
            <person name="Dear P."/>
            <person name="Doerig C."/>
            <person name="Gruber A."/>
            <person name="Parkinson J."/>
            <person name="Shirley M."/>
            <person name="Wan K.L."/>
            <person name="Berriman M."/>
            <person name="Tomley F."/>
            <person name="Pain A."/>
        </authorList>
    </citation>
    <scope>NUCLEOTIDE SEQUENCE [LARGE SCALE GENOMIC DNA]</scope>
    <source>
        <strain evidence="4">Houghton</strain>
    </source>
</reference>
<evidence type="ECO:0000313" key="5">
    <source>
        <dbReference type="Proteomes" id="UP000030750"/>
    </source>
</evidence>
<keyword evidence="1" id="KW-0863">Zinc-finger</keyword>